<name>A0A1Q9A6K3_9HYPH</name>
<evidence type="ECO:0000313" key="5">
    <source>
        <dbReference type="Proteomes" id="UP000544107"/>
    </source>
</evidence>
<dbReference type="OrthoDB" id="6159164at2"/>
<dbReference type="Gene3D" id="1.10.10.10">
    <property type="entry name" value="Winged helix-like DNA-binding domain superfamily/Winged helix DNA-binding domain"/>
    <property type="match status" value="1"/>
</dbReference>
<gene>
    <name evidence="3" type="ORF">BJF91_12700</name>
    <name evidence="2" type="ORF">GGQ71_002967</name>
</gene>
<dbReference type="RefSeq" id="WP_075614074.1">
    <property type="nucleotide sequence ID" value="NZ_JACIED010000003.1"/>
</dbReference>
<dbReference type="EMBL" id="MKIN01000021">
    <property type="protein sequence ID" value="OLP50184.1"/>
    <property type="molecule type" value="Genomic_DNA"/>
</dbReference>
<dbReference type="Proteomes" id="UP000185598">
    <property type="component" value="Unassembled WGS sequence"/>
</dbReference>
<dbReference type="EMBL" id="JACIED010000003">
    <property type="protein sequence ID" value="MBB4008687.1"/>
    <property type="molecule type" value="Genomic_DNA"/>
</dbReference>
<dbReference type="InterPro" id="IPR005561">
    <property type="entry name" value="ANTAR"/>
</dbReference>
<reference evidence="3 4" key="1">
    <citation type="submission" date="2016-09" db="EMBL/GenBank/DDBJ databases">
        <title>Rhizobium oryziradicis sp. nov., isolated from the root of rice.</title>
        <authorList>
            <person name="Zhao J."/>
            <person name="Zhang X."/>
        </authorList>
    </citation>
    <scope>NUCLEOTIDE SEQUENCE [LARGE SCALE GENOMIC DNA]</scope>
    <source>
        <strain evidence="3 4">14971</strain>
    </source>
</reference>
<evidence type="ECO:0000259" key="1">
    <source>
        <dbReference type="PROSITE" id="PS50921"/>
    </source>
</evidence>
<dbReference type="SMART" id="SM01012">
    <property type="entry name" value="ANTAR"/>
    <property type="match status" value="1"/>
</dbReference>
<reference evidence="2 5" key="2">
    <citation type="submission" date="2020-08" db="EMBL/GenBank/DDBJ databases">
        <title>Genomic Encyclopedia of Type Strains, Phase IV (KMG-IV): sequencing the most valuable type-strain genomes for metagenomic binning, comparative biology and taxonomic classification.</title>
        <authorList>
            <person name="Goeker M."/>
        </authorList>
    </citation>
    <scope>NUCLEOTIDE SEQUENCE [LARGE SCALE GENOMIC DNA]</scope>
    <source>
        <strain evidence="2 5">DSM 100021</strain>
    </source>
</reference>
<sequence>MKQADRPLLADWHAIILHRPHPSVDALKRQLELLHIRVTTVWPQLDETHAGADIVFFDADMGHDGQFPWPSGFAPMPMVALIGSETPGRIEWALAQGSNAHLLKPIGSTGAYSALLIATHAYRAALSQADDIRTLENRVRQRPVVVHAVLDLLRQGAGSEEEAWARLRRVAMDWGMTIEDAAEAICRKDRHIGSFPTRKSN</sequence>
<dbReference type="Gene3D" id="3.40.50.2300">
    <property type="match status" value="1"/>
</dbReference>
<dbReference type="GO" id="GO:0003723">
    <property type="term" value="F:RNA binding"/>
    <property type="evidence" value="ECO:0007669"/>
    <property type="project" value="InterPro"/>
</dbReference>
<protein>
    <submittedName>
        <fullName evidence="2">AmiR/NasT family two-component response regulator</fullName>
    </submittedName>
    <submittedName>
        <fullName evidence="3">Transcriptional antiterminator</fullName>
    </submittedName>
</protein>
<dbReference type="Pfam" id="PF03861">
    <property type="entry name" value="ANTAR"/>
    <property type="match status" value="1"/>
</dbReference>
<dbReference type="Pfam" id="PF21332">
    <property type="entry name" value="AmiR_N"/>
    <property type="match status" value="1"/>
</dbReference>
<evidence type="ECO:0000313" key="4">
    <source>
        <dbReference type="Proteomes" id="UP000185598"/>
    </source>
</evidence>
<dbReference type="Proteomes" id="UP000544107">
    <property type="component" value="Unassembled WGS sequence"/>
</dbReference>
<dbReference type="InterPro" id="IPR036388">
    <property type="entry name" value="WH-like_DNA-bd_sf"/>
</dbReference>
<dbReference type="InterPro" id="IPR049021">
    <property type="entry name" value="AmiR_N"/>
</dbReference>
<dbReference type="InterPro" id="IPR011006">
    <property type="entry name" value="CheY-like_superfamily"/>
</dbReference>
<dbReference type="SUPFAM" id="SSF52172">
    <property type="entry name" value="CheY-like"/>
    <property type="match status" value="1"/>
</dbReference>
<dbReference type="AlphaFoldDB" id="A0A1Q9A6K3"/>
<accession>A0A1Q9A6K3</accession>
<feature type="domain" description="ANTAR" evidence="1">
    <location>
        <begin position="125"/>
        <end position="186"/>
    </location>
</feature>
<evidence type="ECO:0000313" key="3">
    <source>
        <dbReference type="EMBL" id="OLP50184.1"/>
    </source>
</evidence>
<dbReference type="STRING" id="887144.BJF91_12700"/>
<comment type="caution">
    <text evidence="3">The sequence shown here is derived from an EMBL/GenBank/DDBJ whole genome shotgun (WGS) entry which is preliminary data.</text>
</comment>
<proteinExistence type="predicted"/>
<keyword evidence="4" id="KW-1185">Reference proteome</keyword>
<dbReference type="PROSITE" id="PS50921">
    <property type="entry name" value="ANTAR"/>
    <property type="match status" value="1"/>
</dbReference>
<evidence type="ECO:0000313" key="2">
    <source>
        <dbReference type="EMBL" id="MBB4008687.1"/>
    </source>
</evidence>
<organism evidence="3 4">
    <name type="scientific">Allorhizobium taibaishanense</name>
    <dbReference type="NCBI Taxonomy" id="887144"/>
    <lineage>
        <taxon>Bacteria</taxon>
        <taxon>Pseudomonadati</taxon>
        <taxon>Pseudomonadota</taxon>
        <taxon>Alphaproteobacteria</taxon>
        <taxon>Hyphomicrobiales</taxon>
        <taxon>Rhizobiaceae</taxon>
        <taxon>Rhizobium/Agrobacterium group</taxon>
        <taxon>Allorhizobium</taxon>
    </lineage>
</organism>